<feature type="region of interest" description="Disordered" evidence="1">
    <location>
        <begin position="374"/>
        <end position="394"/>
    </location>
</feature>
<reference evidence="3" key="1">
    <citation type="journal article" date="2019" name="Int. J. Syst. Evol. Microbiol.">
        <title>The Global Catalogue of Microorganisms (GCM) 10K type strain sequencing project: providing services to taxonomists for standard genome sequencing and annotation.</title>
        <authorList>
            <consortium name="The Broad Institute Genomics Platform"/>
            <consortium name="The Broad Institute Genome Sequencing Center for Infectious Disease"/>
            <person name="Wu L."/>
            <person name="Ma J."/>
        </authorList>
    </citation>
    <scope>NUCLEOTIDE SEQUENCE [LARGE SCALE GENOMIC DNA]</scope>
    <source>
        <strain evidence="3">CGMCC 4.7204</strain>
    </source>
</reference>
<feature type="compositionally biased region" description="Low complexity" evidence="1">
    <location>
        <begin position="248"/>
        <end position="275"/>
    </location>
</feature>
<accession>A0ABV8L4P3</accession>
<protein>
    <submittedName>
        <fullName evidence="2">WXG100 family type VII secretion target</fullName>
    </submittedName>
</protein>
<evidence type="ECO:0000313" key="3">
    <source>
        <dbReference type="Proteomes" id="UP001595767"/>
    </source>
</evidence>
<dbReference type="Proteomes" id="UP001595767">
    <property type="component" value="Unassembled WGS sequence"/>
</dbReference>
<organism evidence="2 3">
    <name type="scientific">Nocardia rhizosphaerae</name>
    <dbReference type="NCBI Taxonomy" id="1691571"/>
    <lineage>
        <taxon>Bacteria</taxon>
        <taxon>Bacillati</taxon>
        <taxon>Actinomycetota</taxon>
        <taxon>Actinomycetes</taxon>
        <taxon>Mycobacteriales</taxon>
        <taxon>Nocardiaceae</taxon>
        <taxon>Nocardia</taxon>
    </lineage>
</organism>
<feature type="compositionally biased region" description="Low complexity" evidence="1">
    <location>
        <begin position="313"/>
        <end position="322"/>
    </location>
</feature>
<keyword evidence="3" id="KW-1185">Reference proteome</keyword>
<dbReference type="EMBL" id="JBHSBA010000005">
    <property type="protein sequence ID" value="MFC4125767.1"/>
    <property type="molecule type" value="Genomic_DNA"/>
</dbReference>
<feature type="compositionally biased region" description="Low complexity" evidence="1">
    <location>
        <begin position="332"/>
        <end position="341"/>
    </location>
</feature>
<feature type="region of interest" description="Disordered" evidence="1">
    <location>
        <begin position="153"/>
        <end position="354"/>
    </location>
</feature>
<feature type="compositionally biased region" description="Acidic residues" evidence="1">
    <location>
        <begin position="216"/>
        <end position="247"/>
    </location>
</feature>
<evidence type="ECO:0000256" key="1">
    <source>
        <dbReference type="SAM" id="MobiDB-lite"/>
    </source>
</evidence>
<sequence length="394" mass="39891">MVFEDPQITAKESPKEFSHEQINNAFNPLQPTDNAVAAAGQYSQIAQKWRQGVTDFAARMNRASAAAWDGVAAETTRTAITNYTQRAAELTPELEALATRVGETAQAITTTKENLPEVVEPFSWGSPTTWFGLKDDERDDAEEKAREVMGNHYVTPFGTADGGVPKLPTPISPTNPLHPTIDDDGSGGGNTDDSTGGGTDDGDDPATTDPATTETPTDEQESTTEDTTTDDESESTDEDDTAGDDDTTASSTTPTDTSTNPAGTSPTTPSTLTPGGTTGSPGGGGSSGAPGSGSPSAPTPGGTVAGSPGSGTPGSNAAAAGAARGGTGRMGMPGMMGAPGARGKGEGDDEHKLPDYLVNAENTEELLGEQPRTIAGGVIGGDAPSATTPAPPQH</sequence>
<dbReference type="InterPro" id="IPR036689">
    <property type="entry name" value="ESAT-6-like_sf"/>
</dbReference>
<evidence type="ECO:0000313" key="2">
    <source>
        <dbReference type="EMBL" id="MFC4125767.1"/>
    </source>
</evidence>
<feature type="compositionally biased region" description="Gly residues" evidence="1">
    <location>
        <begin position="276"/>
        <end position="291"/>
    </location>
</feature>
<comment type="caution">
    <text evidence="2">The sequence shown here is derived from an EMBL/GenBank/DDBJ whole genome shotgun (WGS) entry which is preliminary data.</text>
</comment>
<gene>
    <name evidence="2" type="ORF">ACFOW8_12575</name>
</gene>
<dbReference type="RefSeq" id="WP_378550366.1">
    <property type="nucleotide sequence ID" value="NZ_JBHSBA010000005.1"/>
</dbReference>
<dbReference type="InterPro" id="IPR038332">
    <property type="entry name" value="PPE_sf"/>
</dbReference>
<feature type="compositionally biased region" description="Low complexity" evidence="1">
    <location>
        <begin position="292"/>
        <end position="307"/>
    </location>
</feature>
<dbReference type="SUPFAM" id="SSF140453">
    <property type="entry name" value="EsxAB dimer-like"/>
    <property type="match status" value="1"/>
</dbReference>
<name>A0ABV8L4P3_9NOCA</name>
<dbReference type="Gene3D" id="1.20.1260.20">
    <property type="entry name" value="PPE superfamily"/>
    <property type="match status" value="1"/>
</dbReference>
<feature type="compositionally biased region" description="Basic and acidic residues" evidence="1">
    <location>
        <begin position="343"/>
        <end position="354"/>
    </location>
</feature>
<proteinExistence type="predicted"/>
<feature type="compositionally biased region" description="Gly residues" evidence="1">
    <location>
        <begin position="186"/>
        <end position="199"/>
    </location>
</feature>